<proteinExistence type="predicted"/>
<dbReference type="Proteomes" id="UP000567179">
    <property type="component" value="Unassembled WGS sequence"/>
</dbReference>
<reference evidence="2 3" key="1">
    <citation type="journal article" date="2020" name="ISME J.">
        <title>Uncovering the hidden diversity of litter-decomposition mechanisms in mushroom-forming fungi.</title>
        <authorList>
            <person name="Floudas D."/>
            <person name="Bentzer J."/>
            <person name="Ahren D."/>
            <person name="Johansson T."/>
            <person name="Persson P."/>
            <person name="Tunlid A."/>
        </authorList>
    </citation>
    <scope>NUCLEOTIDE SEQUENCE [LARGE SCALE GENOMIC DNA]</scope>
    <source>
        <strain evidence="2 3">CBS 101986</strain>
    </source>
</reference>
<dbReference type="OrthoDB" id="3129512at2759"/>
<evidence type="ECO:0000313" key="2">
    <source>
        <dbReference type="EMBL" id="KAF5309555.1"/>
    </source>
</evidence>
<protein>
    <submittedName>
        <fullName evidence="2">Uncharacterized protein</fullName>
    </submittedName>
</protein>
<evidence type="ECO:0000256" key="1">
    <source>
        <dbReference type="SAM" id="MobiDB-lite"/>
    </source>
</evidence>
<comment type="caution">
    <text evidence="2">The sequence shown here is derived from an EMBL/GenBank/DDBJ whole genome shotgun (WGS) entry which is preliminary data.</text>
</comment>
<dbReference type="AlphaFoldDB" id="A0A8H5ARK2"/>
<sequence>MSDHMLQRANMDGRDNNLQEPSSKIPLIFVSLSSDPNRVTVLPRSDSKQKTELEVIAIFNLSPSDFIGLMLKGHTNNSDGFPVWADIPAAHWTTVVRDGDELRVFTVADPPPWVGFNPQWSGIPATIVYNNHARILLLSATYKETKDRIFERLKHVLPPNSTSNQIRLRLVVNTPVGGTAFAALHQDPHDSDDDWRALLTRLHRDWGSLKIKLTHLKN</sequence>
<dbReference type="EMBL" id="JAACJJ010000059">
    <property type="protein sequence ID" value="KAF5309555.1"/>
    <property type="molecule type" value="Genomic_DNA"/>
</dbReference>
<gene>
    <name evidence="2" type="ORF">D9619_012467</name>
</gene>
<organism evidence="2 3">
    <name type="scientific">Psilocybe cf. subviscida</name>
    <dbReference type="NCBI Taxonomy" id="2480587"/>
    <lineage>
        <taxon>Eukaryota</taxon>
        <taxon>Fungi</taxon>
        <taxon>Dikarya</taxon>
        <taxon>Basidiomycota</taxon>
        <taxon>Agaricomycotina</taxon>
        <taxon>Agaricomycetes</taxon>
        <taxon>Agaricomycetidae</taxon>
        <taxon>Agaricales</taxon>
        <taxon>Agaricineae</taxon>
        <taxon>Strophariaceae</taxon>
        <taxon>Psilocybe</taxon>
    </lineage>
</organism>
<accession>A0A8H5ARK2</accession>
<keyword evidence="3" id="KW-1185">Reference proteome</keyword>
<feature type="compositionally biased region" description="Basic and acidic residues" evidence="1">
    <location>
        <begin position="1"/>
        <end position="17"/>
    </location>
</feature>
<evidence type="ECO:0000313" key="3">
    <source>
        <dbReference type="Proteomes" id="UP000567179"/>
    </source>
</evidence>
<name>A0A8H5ARK2_9AGAR</name>
<feature type="region of interest" description="Disordered" evidence="1">
    <location>
        <begin position="1"/>
        <end position="20"/>
    </location>
</feature>